<feature type="domain" description="DUF5723" evidence="1">
    <location>
        <begin position="38"/>
        <end position="444"/>
    </location>
</feature>
<sequence>MISRVIYITWFWVVLGSAQNKQLLYDFTQIPQSLMQNPGANVNNEWHAGLPLLSGVYISAGSSGFSVYDVFADDGVDINDKIRDVIYTAGSNDIMSVHEEVEILFGGFKGRSGWHEKNYYSFGWYQEFDHFNYWPRDLAILAYDGNRDYLGQRFNLRHATVKTELVSVLHFGVLRKVSESLSVGGRLKVYSGIADITSTHNNGRFFTDFGTNNEYVHTVIADLELNTSGYGIIDELEDGNDIASGLYGRFKRRALLGGNLGMGVDLGFSYKFKKKWKLTASVLDFGFIHHSKDVKNYAYRGRYDFEGLDLVFPGIIDDDGDVYDYWQDLADELEELYDTTSTRYTTLRPLRLNAGLSYAFGRKGGKDCDCRAYEKDYDNTLGVHFSAIHRPRYPQLALTAYYQKRIADFLQARAAYTVDKFSATNIGIGLSTHFGNFNLYILADNLLEYENLADAHNASVQFGINYIVPERN</sequence>
<protein>
    <submittedName>
        <fullName evidence="2">DUF5723 family protein</fullName>
    </submittedName>
</protein>
<dbReference type="EMBL" id="CP094326">
    <property type="protein sequence ID" value="UNZ00394.1"/>
    <property type="molecule type" value="Genomic_DNA"/>
</dbReference>
<gene>
    <name evidence="2" type="ORF">MQE36_08650</name>
</gene>
<dbReference type="Proteomes" id="UP000829476">
    <property type="component" value="Chromosome"/>
</dbReference>
<evidence type="ECO:0000259" key="1">
    <source>
        <dbReference type="Pfam" id="PF18990"/>
    </source>
</evidence>
<evidence type="ECO:0000313" key="2">
    <source>
        <dbReference type="EMBL" id="UNZ00394.1"/>
    </source>
</evidence>
<organism evidence="2 3">
    <name type="scientific">Zhouia spongiae</name>
    <dbReference type="NCBI Taxonomy" id="2202721"/>
    <lineage>
        <taxon>Bacteria</taxon>
        <taxon>Pseudomonadati</taxon>
        <taxon>Bacteroidota</taxon>
        <taxon>Flavobacteriia</taxon>
        <taxon>Flavobacteriales</taxon>
        <taxon>Flavobacteriaceae</taxon>
        <taxon>Zhouia</taxon>
    </lineage>
</organism>
<proteinExistence type="predicted"/>
<evidence type="ECO:0000313" key="3">
    <source>
        <dbReference type="Proteomes" id="UP000829476"/>
    </source>
</evidence>
<keyword evidence="3" id="KW-1185">Reference proteome</keyword>
<reference evidence="2 3" key="1">
    <citation type="journal article" date="2018" name="Int. J. Syst. Evol. Microbiol.">
        <title>Zhouia spongiae sp. nov., isolated from a marine sponge.</title>
        <authorList>
            <person name="Zhuang L."/>
            <person name="Lin B."/>
            <person name="Qin F."/>
            <person name="Luo L."/>
        </authorList>
    </citation>
    <scope>NUCLEOTIDE SEQUENCE [LARGE SCALE GENOMIC DNA]</scope>
    <source>
        <strain evidence="2 3">HN-Y44</strain>
    </source>
</reference>
<accession>A0ABY3YRT5</accession>
<dbReference type="Pfam" id="PF18990">
    <property type="entry name" value="DUF5723"/>
    <property type="match status" value="1"/>
</dbReference>
<dbReference type="RefSeq" id="WP_242938757.1">
    <property type="nucleotide sequence ID" value="NZ_CP094326.1"/>
</dbReference>
<dbReference type="InterPro" id="IPR043781">
    <property type="entry name" value="DUF5723"/>
</dbReference>
<name>A0ABY3YRT5_9FLAO</name>